<comment type="caution">
    <text evidence="2">The sequence shown here is derived from an EMBL/GenBank/DDBJ whole genome shotgun (WGS) entry which is preliminary data.</text>
</comment>
<keyword evidence="3" id="KW-1185">Reference proteome</keyword>
<dbReference type="OrthoDB" id="6348293at2759"/>
<dbReference type="AlphaFoldDB" id="A0A4C1T873"/>
<evidence type="ECO:0000256" key="1">
    <source>
        <dbReference type="SAM" id="MobiDB-lite"/>
    </source>
</evidence>
<feature type="region of interest" description="Disordered" evidence="1">
    <location>
        <begin position="18"/>
        <end position="38"/>
    </location>
</feature>
<evidence type="ECO:0000313" key="2">
    <source>
        <dbReference type="EMBL" id="GBP10709.1"/>
    </source>
</evidence>
<accession>A0A4C1T873</accession>
<gene>
    <name evidence="2" type="ORF">EVAR_6270_1</name>
</gene>
<feature type="compositionally biased region" description="Basic and acidic residues" evidence="1">
    <location>
        <begin position="18"/>
        <end position="32"/>
    </location>
</feature>
<dbReference type="Proteomes" id="UP000299102">
    <property type="component" value="Unassembled WGS sequence"/>
</dbReference>
<proteinExistence type="predicted"/>
<reference evidence="2 3" key="1">
    <citation type="journal article" date="2019" name="Commun. Biol.">
        <title>The bagworm genome reveals a unique fibroin gene that provides high tensile strength.</title>
        <authorList>
            <person name="Kono N."/>
            <person name="Nakamura H."/>
            <person name="Ohtoshi R."/>
            <person name="Tomita M."/>
            <person name="Numata K."/>
            <person name="Arakawa K."/>
        </authorList>
    </citation>
    <scope>NUCLEOTIDE SEQUENCE [LARGE SCALE GENOMIC DNA]</scope>
</reference>
<name>A0A4C1T873_EUMVA</name>
<sequence length="166" mass="17959">MITVDQCKGLIAESELKTGKGVKSKKEPESESKAGPGLKLRIGLGSKTRVETKSKLKVWPGCLLFPVLHLLGVVYLVSEPLCANGEALTRPSGGNDSQLTNFNDSLRSARSRDQPNAEGIPRGKCGSAKRRTLQHALCIFTLLLTRLRHLCSRANHNTRGSATGRV</sequence>
<protein>
    <submittedName>
        <fullName evidence="2">Uncharacterized protein</fullName>
    </submittedName>
</protein>
<evidence type="ECO:0000313" key="3">
    <source>
        <dbReference type="Proteomes" id="UP000299102"/>
    </source>
</evidence>
<dbReference type="EMBL" id="BGZK01000042">
    <property type="protein sequence ID" value="GBP10709.1"/>
    <property type="molecule type" value="Genomic_DNA"/>
</dbReference>
<organism evidence="2 3">
    <name type="scientific">Eumeta variegata</name>
    <name type="common">Bagworm moth</name>
    <name type="synonym">Eumeta japonica</name>
    <dbReference type="NCBI Taxonomy" id="151549"/>
    <lineage>
        <taxon>Eukaryota</taxon>
        <taxon>Metazoa</taxon>
        <taxon>Ecdysozoa</taxon>
        <taxon>Arthropoda</taxon>
        <taxon>Hexapoda</taxon>
        <taxon>Insecta</taxon>
        <taxon>Pterygota</taxon>
        <taxon>Neoptera</taxon>
        <taxon>Endopterygota</taxon>
        <taxon>Lepidoptera</taxon>
        <taxon>Glossata</taxon>
        <taxon>Ditrysia</taxon>
        <taxon>Tineoidea</taxon>
        <taxon>Psychidae</taxon>
        <taxon>Oiketicinae</taxon>
        <taxon>Eumeta</taxon>
    </lineage>
</organism>